<evidence type="ECO:0000313" key="1">
    <source>
        <dbReference type="EMBL" id="TNN77788.1"/>
    </source>
</evidence>
<name>A0A4Z2IIZ0_9TELE</name>
<accession>A0A4Z2IIZ0</accession>
<organism evidence="1 2">
    <name type="scientific">Liparis tanakae</name>
    <name type="common">Tanaka's snailfish</name>
    <dbReference type="NCBI Taxonomy" id="230148"/>
    <lineage>
        <taxon>Eukaryota</taxon>
        <taxon>Metazoa</taxon>
        <taxon>Chordata</taxon>
        <taxon>Craniata</taxon>
        <taxon>Vertebrata</taxon>
        <taxon>Euteleostomi</taxon>
        <taxon>Actinopterygii</taxon>
        <taxon>Neopterygii</taxon>
        <taxon>Teleostei</taxon>
        <taxon>Neoteleostei</taxon>
        <taxon>Acanthomorphata</taxon>
        <taxon>Eupercaria</taxon>
        <taxon>Perciformes</taxon>
        <taxon>Cottioidei</taxon>
        <taxon>Cottales</taxon>
        <taxon>Liparidae</taxon>
        <taxon>Liparis</taxon>
    </lineage>
</organism>
<evidence type="ECO:0000313" key="2">
    <source>
        <dbReference type="Proteomes" id="UP000314294"/>
    </source>
</evidence>
<dbReference type="AlphaFoldDB" id="A0A4Z2IIZ0"/>
<dbReference type="EMBL" id="SRLO01000080">
    <property type="protein sequence ID" value="TNN77788.1"/>
    <property type="molecule type" value="Genomic_DNA"/>
</dbReference>
<proteinExistence type="predicted"/>
<keyword evidence="2" id="KW-1185">Reference proteome</keyword>
<dbReference type="Proteomes" id="UP000314294">
    <property type="component" value="Unassembled WGS sequence"/>
</dbReference>
<sequence length="242" mass="25091">MEVDAAAMEAGQFEDADVDHWGLNAHRCASGVSPSRGLSQYTRQYSRKEFPLQGNCVEKASAGCSPDNPTPQITGTAARAAAAAANWHAIRCRAHPAENLAWYACSSAPEGLPVAPPKVSPCTTAARYVKVSARRGSIPPTSASSFSSCVQQHSWKVDTSSTAYTASPVSARALVINLRVASLSATIPASTDRDTTTSDVMLAAGLRPQPLGDSAARTLPLPLTLASSDRAGLLLSPGGCGL</sequence>
<protein>
    <submittedName>
        <fullName evidence="1">Uncharacterized protein</fullName>
    </submittedName>
</protein>
<reference evidence="1 2" key="1">
    <citation type="submission" date="2019-03" db="EMBL/GenBank/DDBJ databases">
        <title>First draft genome of Liparis tanakae, snailfish: a comprehensive survey of snailfish specific genes.</title>
        <authorList>
            <person name="Kim W."/>
            <person name="Song I."/>
            <person name="Jeong J.-H."/>
            <person name="Kim D."/>
            <person name="Kim S."/>
            <person name="Ryu S."/>
            <person name="Song J.Y."/>
            <person name="Lee S.K."/>
        </authorList>
    </citation>
    <scope>NUCLEOTIDE SEQUENCE [LARGE SCALE GENOMIC DNA]</scope>
    <source>
        <tissue evidence="1">Muscle</tissue>
    </source>
</reference>
<comment type="caution">
    <text evidence="1">The sequence shown here is derived from an EMBL/GenBank/DDBJ whole genome shotgun (WGS) entry which is preliminary data.</text>
</comment>
<gene>
    <name evidence="1" type="ORF">EYF80_012086</name>
</gene>